<protein>
    <submittedName>
        <fullName evidence="1">Uncharacterized protein</fullName>
    </submittedName>
</protein>
<dbReference type="AlphaFoldDB" id="A0A974DQ40"/>
<name>A0A974DQ40_XENLA</name>
<evidence type="ECO:0000313" key="2">
    <source>
        <dbReference type="Proteomes" id="UP000694892"/>
    </source>
</evidence>
<dbReference type="Proteomes" id="UP000694892">
    <property type="component" value="Chromosome 2L"/>
</dbReference>
<reference evidence="2" key="1">
    <citation type="journal article" date="2016" name="Nature">
        <title>Genome evolution in the allotetraploid frog Xenopus laevis.</title>
        <authorList>
            <person name="Session A.M."/>
            <person name="Uno Y."/>
            <person name="Kwon T."/>
            <person name="Chapman J.A."/>
            <person name="Toyoda A."/>
            <person name="Takahashi S."/>
            <person name="Fukui A."/>
            <person name="Hikosaka A."/>
            <person name="Suzuki A."/>
            <person name="Kondo M."/>
            <person name="van Heeringen S.J."/>
            <person name="Quigley I."/>
            <person name="Heinz S."/>
            <person name="Ogino H."/>
            <person name="Ochi H."/>
            <person name="Hellsten U."/>
            <person name="Lyons J.B."/>
            <person name="Simakov O."/>
            <person name="Putnam N."/>
            <person name="Stites J."/>
            <person name="Kuroki Y."/>
            <person name="Tanaka T."/>
            <person name="Michiue T."/>
            <person name="Watanabe M."/>
            <person name="Bogdanovic O."/>
            <person name="Lister R."/>
            <person name="Georgiou G."/>
            <person name="Paranjpe S.S."/>
            <person name="van Kruijsbergen I."/>
            <person name="Shu S."/>
            <person name="Carlson J."/>
            <person name="Kinoshita T."/>
            <person name="Ohta Y."/>
            <person name="Mawaribuchi S."/>
            <person name="Jenkins J."/>
            <person name="Grimwood J."/>
            <person name="Schmutz J."/>
            <person name="Mitros T."/>
            <person name="Mozaffari S.V."/>
            <person name="Suzuki Y."/>
            <person name="Haramoto Y."/>
            <person name="Yamamoto T.S."/>
            <person name="Takagi C."/>
            <person name="Heald R."/>
            <person name="Miller K."/>
            <person name="Haudenschild C."/>
            <person name="Kitzman J."/>
            <person name="Nakayama T."/>
            <person name="Izutsu Y."/>
            <person name="Robert J."/>
            <person name="Fortriede J."/>
            <person name="Burns K."/>
            <person name="Lotay V."/>
            <person name="Karimi K."/>
            <person name="Yasuoka Y."/>
            <person name="Dichmann D.S."/>
            <person name="Flajnik M.F."/>
            <person name="Houston D.W."/>
            <person name="Shendure J."/>
            <person name="DuPasquier L."/>
            <person name="Vize P.D."/>
            <person name="Zorn A.M."/>
            <person name="Ito M."/>
            <person name="Marcotte E.M."/>
            <person name="Wallingford J.B."/>
            <person name="Ito Y."/>
            <person name="Asashima M."/>
            <person name="Ueno N."/>
            <person name="Matsuda Y."/>
            <person name="Veenstra G.J."/>
            <person name="Fujiyama A."/>
            <person name="Harland R.M."/>
            <person name="Taira M."/>
            <person name="Rokhsar D.S."/>
        </authorList>
    </citation>
    <scope>NUCLEOTIDE SEQUENCE [LARGE SCALE GENOMIC DNA]</scope>
    <source>
        <strain evidence="2">J</strain>
    </source>
</reference>
<dbReference type="EMBL" id="CM004468">
    <property type="protein sequence ID" value="OCT96134.1"/>
    <property type="molecule type" value="Genomic_DNA"/>
</dbReference>
<proteinExistence type="predicted"/>
<gene>
    <name evidence="1" type="ORF">XELAEV_18013817mg</name>
</gene>
<evidence type="ECO:0000313" key="1">
    <source>
        <dbReference type="EMBL" id="OCT96134.1"/>
    </source>
</evidence>
<accession>A0A974DQ40</accession>
<organism evidence="1 2">
    <name type="scientific">Xenopus laevis</name>
    <name type="common">African clawed frog</name>
    <dbReference type="NCBI Taxonomy" id="8355"/>
    <lineage>
        <taxon>Eukaryota</taxon>
        <taxon>Metazoa</taxon>
        <taxon>Chordata</taxon>
        <taxon>Craniata</taxon>
        <taxon>Vertebrata</taxon>
        <taxon>Euteleostomi</taxon>
        <taxon>Amphibia</taxon>
        <taxon>Batrachia</taxon>
        <taxon>Anura</taxon>
        <taxon>Pipoidea</taxon>
        <taxon>Pipidae</taxon>
        <taxon>Xenopodinae</taxon>
        <taxon>Xenopus</taxon>
        <taxon>Xenopus</taxon>
    </lineage>
</organism>
<sequence length="85" mass="9626">MDELNILQKVLHANTQQSHCHVHTVSSKNTLSSRCIEPIMLLCLLNTFAQKKVCSPNLPLRGNSLLLHLHDLSYIGYWTRLGCLT</sequence>